<feature type="region of interest" description="Disordered" evidence="1">
    <location>
        <begin position="1"/>
        <end position="21"/>
    </location>
</feature>
<evidence type="ECO:0000313" key="2">
    <source>
        <dbReference type="EMBL" id="RRT78098.1"/>
    </source>
</evidence>
<comment type="caution">
    <text evidence="2">The sequence shown here is derived from an EMBL/GenBank/DDBJ whole genome shotgun (WGS) entry which is preliminary data.</text>
</comment>
<name>A0A427APF1_ENSVE</name>
<dbReference type="AlphaFoldDB" id="A0A427APF1"/>
<dbReference type="Proteomes" id="UP000287651">
    <property type="component" value="Unassembled WGS sequence"/>
</dbReference>
<organism evidence="2 3">
    <name type="scientific">Ensete ventricosum</name>
    <name type="common">Abyssinian banana</name>
    <name type="synonym">Musa ensete</name>
    <dbReference type="NCBI Taxonomy" id="4639"/>
    <lineage>
        <taxon>Eukaryota</taxon>
        <taxon>Viridiplantae</taxon>
        <taxon>Streptophyta</taxon>
        <taxon>Embryophyta</taxon>
        <taxon>Tracheophyta</taxon>
        <taxon>Spermatophyta</taxon>
        <taxon>Magnoliopsida</taxon>
        <taxon>Liliopsida</taxon>
        <taxon>Zingiberales</taxon>
        <taxon>Musaceae</taxon>
        <taxon>Ensete</taxon>
    </lineage>
</organism>
<protein>
    <submittedName>
        <fullName evidence="2">Uncharacterized protein</fullName>
    </submittedName>
</protein>
<reference evidence="2 3" key="1">
    <citation type="journal article" date="2014" name="Agronomy (Basel)">
        <title>A Draft Genome Sequence for Ensete ventricosum, the Drought-Tolerant Tree Against Hunger.</title>
        <authorList>
            <person name="Harrison J."/>
            <person name="Moore K.A."/>
            <person name="Paszkiewicz K."/>
            <person name="Jones T."/>
            <person name="Grant M."/>
            <person name="Ambacheew D."/>
            <person name="Muzemil S."/>
            <person name="Studholme D.J."/>
        </authorList>
    </citation>
    <scope>NUCLEOTIDE SEQUENCE [LARGE SCALE GENOMIC DNA]</scope>
</reference>
<gene>
    <name evidence="2" type="ORF">B296_00008218</name>
</gene>
<dbReference type="EMBL" id="AMZH03001762">
    <property type="protein sequence ID" value="RRT78098.1"/>
    <property type="molecule type" value="Genomic_DNA"/>
</dbReference>
<proteinExistence type="predicted"/>
<feature type="region of interest" description="Disordered" evidence="1">
    <location>
        <begin position="173"/>
        <end position="196"/>
    </location>
</feature>
<accession>A0A427APF1</accession>
<sequence length="196" mass="21281">MADHGGGRVQHLQPRSSAEHGSLHGLTLNEVQSHLGKPLHGLRFSDLLKRAQAADGLRCSGSSGVSVPRALGKKTIVERVGTSSCGTRRGSVKSLCSTNDRRRLLAESGRGCTRHGFWCCRRSCSTLSRPREQFVGCCTDRAAAFTTREEGSDGGRGREDGIERRQKRMLKNRSRLLDLEEASKATPIPLPSSSIS</sequence>
<evidence type="ECO:0000256" key="1">
    <source>
        <dbReference type="SAM" id="MobiDB-lite"/>
    </source>
</evidence>
<evidence type="ECO:0000313" key="3">
    <source>
        <dbReference type="Proteomes" id="UP000287651"/>
    </source>
</evidence>